<keyword evidence="3" id="KW-1185">Reference proteome</keyword>
<dbReference type="SUPFAM" id="SSF55785">
    <property type="entry name" value="PYP-like sensor domain (PAS domain)"/>
    <property type="match status" value="1"/>
</dbReference>
<dbReference type="Proteomes" id="UP000651050">
    <property type="component" value="Unassembled WGS sequence"/>
</dbReference>
<comment type="caution">
    <text evidence="2">The sequence shown here is derived from an EMBL/GenBank/DDBJ whole genome shotgun (WGS) entry which is preliminary data.</text>
</comment>
<name>A0A931H6D9_9BURK</name>
<dbReference type="Pfam" id="PF08448">
    <property type="entry name" value="PAS_4"/>
    <property type="match status" value="1"/>
</dbReference>
<dbReference type="InterPro" id="IPR013656">
    <property type="entry name" value="PAS_4"/>
</dbReference>
<sequence>MNELVERTEVLPDLVNRLTRELSELRRESAAVARKLSTTARTLEGRTQELTEARAAVALLLATLDATTDGIIAMGHFGRAMHYNERFVQMWRIAPDKLPTLSDSALLAMQLAQVKDPAGFLALAEACKASPEREQSSLVHMTDGRVLQCRVMPQRVRGKRVGTVTSYRDVTDRHGPGA</sequence>
<feature type="domain" description="PAS fold-4" evidence="1">
    <location>
        <begin position="64"/>
        <end position="174"/>
    </location>
</feature>
<evidence type="ECO:0000313" key="3">
    <source>
        <dbReference type="Proteomes" id="UP000651050"/>
    </source>
</evidence>
<reference evidence="2" key="1">
    <citation type="submission" date="2020-11" db="EMBL/GenBank/DDBJ databases">
        <title>Bacterial whole genome sequence for Caenimonas sp. DR4.4.</title>
        <authorList>
            <person name="Le V."/>
            <person name="Ko S.-R."/>
            <person name="Ahn C.-Y."/>
            <person name="Oh H.-M."/>
        </authorList>
    </citation>
    <scope>NUCLEOTIDE SEQUENCE</scope>
    <source>
        <strain evidence="2">DR4.4</strain>
    </source>
</reference>
<protein>
    <submittedName>
        <fullName evidence="2">PAS domain-containing protein</fullName>
    </submittedName>
</protein>
<accession>A0A931H6D9</accession>
<dbReference type="EMBL" id="JADWYS010000001">
    <property type="protein sequence ID" value="MBG9389514.1"/>
    <property type="molecule type" value="Genomic_DNA"/>
</dbReference>
<evidence type="ECO:0000313" key="2">
    <source>
        <dbReference type="EMBL" id="MBG9389514.1"/>
    </source>
</evidence>
<proteinExistence type="predicted"/>
<organism evidence="2 3">
    <name type="scientific">Caenimonas aquaedulcis</name>
    <dbReference type="NCBI Taxonomy" id="2793270"/>
    <lineage>
        <taxon>Bacteria</taxon>
        <taxon>Pseudomonadati</taxon>
        <taxon>Pseudomonadota</taxon>
        <taxon>Betaproteobacteria</taxon>
        <taxon>Burkholderiales</taxon>
        <taxon>Comamonadaceae</taxon>
        <taxon>Caenimonas</taxon>
    </lineage>
</organism>
<dbReference type="InterPro" id="IPR035965">
    <property type="entry name" value="PAS-like_dom_sf"/>
</dbReference>
<dbReference type="Gene3D" id="3.30.450.20">
    <property type="entry name" value="PAS domain"/>
    <property type="match status" value="1"/>
</dbReference>
<dbReference type="RefSeq" id="WP_196987309.1">
    <property type="nucleotide sequence ID" value="NZ_JADWYS010000001.1"/>
</dbReference>
<evidence type="ECO:0000259" key="1">
    <source>
        <dbReference type="Pfam" id="PF08448"/>
    </source>
</evidence>
<gene>
    <name evidence="2" type="ORF">I5803_15900</name>
</gene>
<dbReference type="AlphaFoldDB" id="A0A931H6D9"/>